<keyword evidence="5 12" id="KW-0378">Hydrolase</keyword>
<keyword evidence="4 12" id="KW-0547">Nucleotide-binding</keyword>
<keyword evidence="9" id="KW-0413">Isomerase</keyword>
<gene>
    <name evidence="14" type="ORF">AMJ44_09420</name>
</gene>
<dbReference type="InterPro" id="IPR016136">
    <property type="entry name" value="DNA_helicase_N/primase_C"/>
</dbReference>
<evidence type="ECO:0000256" key="5">
    <source>
        <dbReference type="ARBA" id="ARBA00022801"/>
    </source>
</evidence>
<dbReference type="GO" id="GO:1990077">
    <property type="term" value="C:primosome complex"/>
    <property type="evidence" value="ECO:0007669"/>
    <property type="project" value="UniProtKB-UniRule"/>
</dbReference>
<evidence type="ECO:0000256" key="9">
    <source>
        <dbReference type="ARBA" id="ARBA00023235"/>
    </source>
</evidence>
<dbReference type="EC" id="5.6.2.3" evidence="11 12"/>
<dbReference type="SUPFAM" id="SSF48024">
    <property type="entry name" value="N-terminal domain of DnaB helicase"/>
    <property type="match status" value="1"/>
</dbReference>
<dbReference type="GO" id="GO:0003677">
    <property type="term" value="F:DNA binding"/>
    <property type="evidence" value="ECO:0007669"/>
    <property type="project" value="UniProtKB-UniRule"/>
</dbReference>
<dbReference type="InterPro" id="IPR007694">
    <property type="entry name" value="DNA_helicase_DnaB-like_C"/>
</dbReference>
<dbReference type="NCBIfam" id="NF004384">
    <property type="entry name" value="PRK05748.1"/>
    <property type="match status" value="1"/>
</dbReference>
<reference evidence="14 15" key="1">
    <citation type="journal article" date="2015" name="Microbiome">
        <title>Genomic resolution of linkages in carbon, nitrogen, and sulfur cycling among widespread estuary sediment bacteria.</title>
        <authorList>
            <person name="Baker B.J."/>
            <person name="Lazar C.S."/>
            <person name="Teske A.P."/>
            <person name="Dick G.J."/>
        </authorList>
    </citation>
    <scope>NUCLEOTIDE SEQUENCE [LARGE SCALE GENOMIC DNA]</scope>
    <source>
        <strain evidence="14">DG_54_3</strain>
    </source>
</reference>
<keyword evidence="2 12" id="KW-0639">Primosome</keyword>
<dbReference type="AlphaFoldDB" id="A0A0S7XTH0"/>
<dbReference type="GO" id="GO:0043139">
    <property type="term" value="F:5'-3' DNA helicase activity"/>
    <property type="evidence" value="ECO:0007669"/>
    <property type="project" value="UniProtKB-EC"/>
</dbReference>
<evidence type="ECO:0000256" key="12">
    <source>
        <dbReference type="RuleBase" id="RU362085"/>
    </source>
</evidence>
<protein>
    <recommendedName>
        <fullName evidence="11 12">Replicative DNA helicase</fullName>
        <ecNumber evidence="11 12">5.6.2.3</ecNumber>
    </recommendedName>
</protein>
<accession>A0A0S7XTH0</accession>
<dbReference type="InterPro" id="IPR007692">
    <property type="entry name" value="DNA_helicase_DnaB"/>
</dbReference>
<feature type="domain" description="SF4 helicase" evidence="13">
    <location>
        <begin position="176"/>
        <end position="441"/>
    </location>
</feature>
<evidence type="ECO:0000256" key="7">
    <source>
        <dbReference type="ARBA" id="ARBA00022840"/>
    </source>
</evidence>
<comment type="caution">
    <text evidence="14">The sequence shown here is derived from an EMBL/GenBank/DDBJ whole genome shotgun (WGS) entry which is preliminary data.</text>
</comment>
<evidence type="ECO:0000256" key="1">
    <source>
        <dbReference type="ARBA" id="ARBA00008428"/>
    </source>
</evidence>
<comment type="function">
    <text evidence="12">The main replicative DNA helicase, it participates in initiation and elongation during chromosome replication. Travels ahead of the DNA replisome, separating dsDNA into templates for DNA synthesis. A processive ATP-dependent 5'-3' DNA helicase it has DNA-dependent ATPase activity.</text>
</comment>
<dbReference type="Pfam" id="PF03796">
    <property type="entry name" value="DnaB_C"/>
    <property type="match status" value="1"/>
</dbReference>
<dbReference type="GO" id="GO:0016887">
    <property type="term" value="F:ATP hydrolysis activity"/>
    <property type="evidence" value="ECO:0007669"/>
    <property type="project" value="RHEA"/>
</dbReference>
<keyword evidence="6 12" id="KW-0347">Helicase</keyword>
<dbReference type="GO" id="GO:0006269">
    <property type="term" value="P:DNA replication, synthesis of primer"/>
    <property type="evidence" value="ECO:0007669"/>
    <property type="project" value="UniProtKB-UniRule"/>
</dbReference>
<dbReference type="GO" id="GO:0005524">
    <property type="term" value="F:ATP binding"/>
    <property type="evidence" value="ECO:0007669"/>
    <property type="project" value="UniProtKB-UniRule"/>
</dbReference>
<comment type="catalytic activity">
    <reaction evidence="10 12">
        <text>ATP + H2O = ADP + phosphate + H(+)</text>
        <dbReference type="Rhea" id="RHEA:13065"/>
        <dbReference type="ChEBI" id="CHEBI:15377"/>
        <dbReference type="ChEBI" id="CHEBI:15378"/>
        <dbReference type="ChEBI" id="CHEBI:30616"/>
        <dbReference type="ChEBI" id="CHEBI:43474"/>
        <dbReference type="ChEBI" id="CHEBI:456216"/>
        <dbReference type="EC" id="5.6.2.3"/>
    </reaction>
</comment>
<keyword evidence="3 12" id="KW-0235">DNA replication</keyword>
<evidence type="ECO:0000256" key="11">
    <source>
        <dbReference type="NCBIfam" id="TIGR00665"/>
    </source>
</evidence>
<name>A0A0S7XTH0_UNCSA</name>
<evidence type="ECO:0000256" key="2">
    <source>
        <dbReference type="ARBA" id="ARBA00022515"/>
    </source>
</evidence>
<dbReference type="Proteomes" id="UP000051861">
    <property type="component" value="Unassembled WGS sequence"/>
</dbReference>
<dbReference type="PANTHER" id="PTHR30153:SF2">
    <property type="entry name" value="REPLICATIVE DNA HELICASE"/>
    <property type="match status" value="1"/>
</dbReference>
<keyword evidence="8 12" id="KW-0238">DNA-binding</keyword>
<sequence length="445" mass="49576">MAEEKIPPQDLVAEQSVIGSMLLDKNATVRAIEILHPDSFYRDAHRYIYQTVLELFDRGEPVDLVTVTDALRKSGKLDAVGGSVYVADLLNSVPTAANVEYYAKIVEEKATLRRLIEAGTKIVSNAFEAGEDVDQILDQAEKSIFDIALKRVREGFHKIDSVIKGVLDKIDTLYDKKEAITGIPTGFSDLDRITAGFQNADLIIVAARPAVGKTALSLNIAQNVAIKHKIPVAVFSLEMSKDQLAQRMLCSEAEIDAQRLKTASLSDTGWKKLTRALGRLSEAPIFIDDSASITATEIRAKARRLKIERGLGLVIVDYMQLMRGRLRVENRVQEISEIARSLKTLARELDVPVVAISQLSRAVEQRTDRIPRLSDLRESGEIEQTADVVMFIHREDYYNPQSDRGNIAEIIIAKQRNGPVGTIELVFRKEIAKFSSKESRYEEVA</sequence>
<dbReference type="NCBIfam" id="TIGR00665">
    <property type="entry name" value="DnaB"/>
    <property type="match status" value="1"/>
</dbReference>
<proteinExistence type="inferred from homology"/>
<keyword evidence="7 12" id="KW-0067">ATP-binding</keyword>
<organism evidence="14 15">
    <name type="scientific">candidate division WOR-1 bacterium DG_54_3</name>
    <dbReference type="NCBI Taxonomy" id="1703775"/>
    <lineage>
        <taxon>Bacteria</taxon>
        <taxon>Bacillati</taxon>
        <taxon>Saganbacteria</taxon>
    </lineage>
</organism>
<dbReference type="Pfam" id="PF00772">
    <property type="entry name" value="DnaB"/>
    <property type="match status" value="1"/>
</dbReference>
<dbReference type="GO" id="GO:0042802">
    <property type="term" value="F:identical protein binding"/>
    <property type="evidence" value="ECO:0007669"/>
    <property type="project" value="UniProtKB-ARBA"/>
</dbReference>
<dbReference type="PATRIC" id="fig|1703775.3.peg.324"/>
<evidence type="ECO:0000256" key="3">
    <source>
        <dbReference type="ARBA" id="ARBA00022705"/>
    </source>
</evidence>
<dbReference type="InterPro" id="IPR007693">
    <property type="entry name" value="DNA_helicase_DnaB-like_N"/>
</dbReference>
<evidence type="ECO:0000256" key="4">
    <source>
        <dbReference type="ARBA" id="ARBA00022741"/>
    </source>
</evidence>
<dbReference type="CDD" id="cd00984">
    <property type="entry name" value="DnaB_C"/>
    <property type="match status" value="1"/>
</dbReference>
<evidence type="ECO:0000256" key="6">
    <source>
        <dbReference type="ARBA" id="ARBA00022806"/>
    </source>
</evidence>
<dbReference type="PROSITE" id="PS51199">
    <property type="entry name" value="SF4_HELICASE"/>
    <property type="match status" value="1"/>
</dbReference>
<evidence type="ECO:0000256" key="10">
    <source>
        <dbReference type="ARBA" id="ARBA00048954"/>
    </source>
</evidence>
<dbReference type="InterPro" id="IPR036185">
    <property type="entry name" value="DNA_heli_DnaB-like_N_sf"/>
</dbReference>
<dbReference type="FunFam" id="1.10.860.10:FF:000001">
    <property type="entry name" value="Replicative DNA helicase"/>
    <property type="match status" value="1"/>
</dbReference>
<evidence type="ECO:0000259" key="13">
    <source>
        <dbReference type="PROSITE" id="PS51199"/>
    </source>
</evidence>
<dbReference type="PANTHER" id="PTHR30153">
    <property type="entry name" value="REPLICATIVE DNA HELICASE DNAB"/>
    <property type="match status" value="1"/>
</dbReference>
<evidence type="ECO:0000313" key="14">
    <source>
        <dbReference type="EMBL" id="KPJ65794.1"/>
    </source>
</evidence>
<dbReference type="SUPFAM" id="SSF52540">
    <property type="entry name" value="P-loop containing nucleoside triphosphate hydrolases"/>
    <property type="match status" value="1"/>
</dbReference>
<dbReference type="GO" id="GO:0005829">
    <property type="term" value="C:cytosol"/>
    <property type="evidence" value="ECO:0007669"/>
    <property type="project" value="TreeGrafter"/>
</dbReference>
<comment type="similarity">
    <text evidence="1 12">Belongs to the helicase family. DnaB subfamily.</text>
</comment>
<dbReference type="FunFam" id="3.40.50.300:FF:000076">
    <property type="entry name" value="Replicative DNA helicase"/>
    <property type="match status" value="1"/>
</dbReference>
<dbReference type="Gene3D" id="1.10.860.10">
    <property type="entry name" value="DNAb Helicase, Chain A"/>
    <property type="match status" value="1"/>
</dbReference>
<evidence type="ECO:0000313" key="15">
    <source>
        <dbReference type="Proteomes" id="UP000051861"/>
    </source>
</evidence>
<evidence type="ECO:0000256" key="8">
    <source>
        <dbReference type="ARBA" id="ARBA00023125"/>
    </source>
</evidence>
<dbReference type="Gene3D" id="3.40.50.300">
    <property type="entry name" value="P-loop containing nucleotide triphosphate hydrolases"/>
    <property type="match status" value="1"/>
</dbReference>
<dbReference type="EMBL" id="LIZX01000101">
    <property type="protein sequence ID" value="KPJ65794.1"/>
    <property type="molecule type" value="Genomic_DNA"/>
</dbReference>
<dbReference type="InterPro" id="IPR027417">
    <property type="entry name" value="P-loop_NTPase"/>
</dbReference>